<sequence length="129" mass="15397">MVILHGIWRYLDYKLYKDIIKCILEDKKNRNKLLLEIITVWYDGTTALNYDSIRELRRLGDDALEDLKTALKGGTNEKSRYLTYRRGKLDELSFRSDLQEYYYDFNYTIELIYSLFGTEELGIIPHINP</sequence>
<gene>
    <name evidence="1" type="ORF">LCGC14_2163020</name>
</gene>
<evidence type="ECO:0000313" key="1">
    <source>
        <dbReference type="EMBL" id="KKL64630.1"/>
    </source>
</evidence>
<comment type="caution">
    <text evidence="1">The sequence shown here is derived from an EMBL/GenBank/DDBJ whole genome shotgun (WGS) entry which is preliminary data.</text>
</comment>
<organism evidence="1">
    <name type="scientific">marine sediment metagenome</name>
    <dbReference type="NCBI Taxonomy" id="412755"/>
    <lineage>
        <taxon>unclassified sequences</taxon>
        <taxon>metagenomes</taxon>
        <taxon>ecological metagenomes</taxon>
    </lineage>
</organism>
<proteinExistence type="predicted"/>
<dbReference type="AlphaFoldDB" id="A0A0F9G4W2"/>
<accession>A0A0F9G4W2</accession>
<name>A0A0F9G4W2_9ZZZZ</name>
<protein>
    <submittedName>
        <fullName evidence="1">Uncharacterized protein</fullName>
    </submittedName>
</protein>
<reference evidence="1" key="1">
    <citation type="journal article" date="2015" name="Nature">
        <title>Complex archaea that bridge the gap between prokaryotes and eukaryotes.</title>
        <authorList>
            <person name="Spang A."/>
            <person name="Saw J.H."/>
            <person name="Jorgensen S.L."/>
            <person name="Zaremba-Niedzwiedzka K."/>
            <person name="Martijn J."/>
            <person name="Lind A.E."/>
            <person name="van Eijk R."/>
            <person name="Schleper C."/>
            <person name="Guy L."/>
            <person name="Ettema T.J."/>
        </authorList>
    </citation>
    <scope>NUCLEOTIDE SEQUENCE</scope>
</reference>
<dbReference type="EMBL" id="LAZR01027783">
    <property type="protein sequence ID" value="KKL64630.1"/>
    <property type="molecule type" value="Genomic_DNA"/>
</dbReference>